<dbReference type="Proteomes" id="UP000694680">
    <property type="component" value="Chromosome 4"/>
</dbReference>
<evidence type="ECO:0008006" key="13">
    <source>
        <dbReference type="Google" id="ProtNLM"/>
    </source>
</evidence>
<keyword evidence="9 10" id="KW-0472">Membrane</keyword>
<dbReference type="GO" id="GO:0005198">
    <property type="term" value="F:structural molecule activity"/>
    <property type="evidence" value="ECO:0007669"/>
    <property type="project" value="InterPro"/>
</dbReference>
<keyword evidence="5" id="KW-1003">Cell membrane</keyword>
<sequence length="249" mass="27358">MVLEVRTHCQFLGLIVGFLAWILTLTTAGLNEWRLWYVSDKSVVTSGVAWVGIWRTCFYSHAMPKIENCQSISVSADFLPVEIPVAQVLMTLAVICGLGGNIGGALAMRMAYFSVDDRRSIRLHFVLAGLLYLLTATLSLVPLVWNMTSVLNNSTIDFPPEFQLPAAPVSQKIGSAIGVGMMASIMMLLSGMVFLCYQYVWHTVRSESPTDPMNSSLVATALSHPSETFKHDRSRGGVDNPAFHIEEIS</sequence>
<name>A0A8C5DRF6_GOUWI</name>
<evidence type="ECO:0000256" key="6">
    <source>
        <dbReference type="ARBA" id="ARBA00022692"/>
    </source>
</evidence>
<evidence type="ECO:0000256" key="7">
    <source>
        <dbReference type="ARBA" id="ARBA00022949"/>
    </source>
</evidence>
<evidence type="ECO:0000256" key="4">
    <source>
        <dbReference type="ARBA" id="ARBA00022427"/>
    </source>
</evidence>
<keyword evidence="4" id="KW-0796">Tight junction</keyword>
<comment type="similarity">
    <text evidence="3">Belongs to the claudin family.</text>
</comment>
<accession>A0A8C5DRF6</accession>
<reference evidence="11" key="2">
    <citation type="submission" date="2025-08" db="UniProtKB">
        <authorList>
            <consortium name="Ensembl"/>
        </authorList>
    </citation>
    <scope>IDENTIFICATION</scope>
</reference>
<dbReference type="AlphaFoldDB" id="A0A8C5DRF6"/>
<dbReference type="Pfam" id="PF13903">
    <property type="entry name" value="Claudin_2"/>
    <property type="match status" value="1"/>
</dbReference>
<reference evidence="11" key="1">
    <citation type="submission" date="2020-06" db="EMBL/GenBank/DDBJ databases">
        <authorList>
            <consortium name="Wellcome Sanger Institute Data Sharing"/>
        </authorList>
    </citation>
    <scope>NUCLEOTIDE SEQUENCE [LARGE SCALE GENOMIC DNA]</scope>
</reference>
<dbReference type="Ensembl" id="ENSGWIT00000011813.1">
    <property type="protein sequence ID" value="ENSGWIP00000010610.1"/>
    <property type="gene ID" value="ENSGWIG00000006238.1"/>
</dbReference>
<keyword evidence="12" id="KW-1185">Reference proteome</keyword>
<reference evidence="11" key="3">
    <citation type="submission" date="2025-09" db="UniProtKB">
        <authorList>
            <consortium name="Ensembl"/>
        </authorList>
    </citation>
    <scope>IDENTIFICATION</scope>
</reference>
<feature type="transmembrane region" description="Helical" evidence="10">
    <location>
        <begin position="88"/>
        <end position="111"/>
    </location>
</feature>
<organism evidence="11 12">
    <name type="scientific">Gouania willdenowi</name>
    <name type="common">Blunt-snouted clingfish</name>
    <name type="synonym">Lepadogaster willdenowi</name>
    <dbReference type="NCBI Taxonomy" id="441366"/>
    <lineage>
        <taxon>Eukaryota</taxon>
        <taxon>Metazoa</taxon>
        <taxon>Chordata</taxon>
        <taxon>Craniata</taxon>
        <taxon>Vertebrata</taxon>
        <taxon>Euteleostomi</taxon>
        <taxon>Actinopterygii</taxon>
        <taxon>Neopterygii</taxon>
        <taxon>Teleostei</taxon>
        <taxon>Neoteleostei</taxon>
        <taxon>Acanthomorphata</taxon>
        <taxon>Ovalentaria</taxon>
        <taxon>Blenniimorphae</taxon>
        <taxon>Blenniiformes</taxon>
        <taxon>Gobiesocoidei</taxon>
        <taxon>Gobiesocidae</taxon>
        <taxon>Gobiesocinae</taxon>
        <taxon>Gouania</taxon>
    </lineage>
</organism>
<evidence type="ECO:0000313" key="11">
    <source>
        <dbReference type="Ensembl" id="ENSGWIP00000010610.1"/>
    </source>
</evidence>
<comment type="subcellular location">
    <subcellularLocation>
        <location evidence="1">Cell junction</location>
        <location evidence="1">Tight junction</location>
    </subcellularLocation>
    <subcellularLocation>
        <location evidence="2">Cell membrane</location>
        <topology evidence="2">Multi-pass membrane protein</topology>
    </subcellularLocation>
</comment>
<evidence type="ECO:0000256" key="3">
    <source>
        <dbReference type="ARBA" id="ARBA00008295"/>
    </source>
</evidence>
<evidence type="ECO:0000256" key="9">
    <source>
        <dbReference type="ARBA" id="ARBA00023136"/>
    </source>
</evidence>
<keyword evidence="7" id="KW-0965">Cell junction</keyword>
<protein>
    <recommendedName>
        <fullName evidence="13">Claudin-34</fullName>
    </recommendedName>
</protein>
<evidence type="ECO:0000256" key="10">
    <source>
        <dbReference type="SAM" id="Phobius"/>
    </source>
</evidence>
<evidence type="ECO:0000313" key="12">
    <source>
        <dbReference type="Proteomes" id="UP000694680"/>
    </source>
</evidence>
<dbReference type="GO" id="GO:0005923">
    <property type="term" value="C:bicellular tight junction"/>
    <property type="evidence" value="ECO:0007669"/>
    <property type="project" value="UniProtKB-SubCell"/>
</dbReference>
<dbReference type="InterPro" id="IPR006187">
    <property type="entry name" value="Claudin"/>
</dbReference>
<keyword evidence="8 10" id="KW-1133">Transmembrane helix</keyword>
<dbReference type="PANTHER" id="PTHR12002">
    <property type="entry name" value="CLAUDIN"/>
    <property type="match status" value="1"/>
</dbReference>
<dbReference type="GO" id="GO:0005886">
    <property type="term" value="C:plasma membrane"/>
    <property type="evidence" value="ECO:0007669"/>
    <property type="project" value="UniProtKB-SubCell"/>
</dbReference>
<keyword evidence="6 10" id="KW-0812">Transmembrane</keyword>
<evidence type="ECO:0000256" key="5">
    <source>
        <dbReference type="ARBA" id="ARBA00022475"/>
    </source>
</evidence>
<dbReference type="InterPro" id="IPR004031">
    <property type="entry name" value="PMP22/EMP/MP20/Claudin"/>
</dbReference>
<dbReference type="PRINTS" id="PR01077">
    <property type="entry name" value="CLAUDIN"/>
</dbReference>
<evidence type="ECO:0000256" key="8">
    <source>
        <dbReference type="ARBA" id="ARBA00022989"/>
    </source>
</evidence>
<feature type="transmembrane region" description="Helical" evidence="10">
    <location>
        <begin position="173"/>
        <end position="197"/>
    </location>
</feature>
<proteinExistence type="inferred from homology"/>
<evidence type="ECO:0000256" key="2">
    <source>
        <dbReference type="ARBA" id="ARBA00004651"/>
    </source>
</evidence>
<dbReference type="Gene3D" id="1.20.140.150">
    <property type="match status" value="1"/>
</dbReference>
<feature type="transmembrane region" description="Helical" evidence="10">
    <location>
        <begin position="12"/>
        <end position="30"/>
    </location>
</feature>
<evidence type="ECO:0000256" key="1">
    <source>
        <dbReference type="ARBA" id="ARBA00004435"/>
    </source>
</evidence>
<feature type="transmembrane region" description="Helical" evidence="10">
    <location>
        <begin position="123"/>
        <end position="145"/>
    </location>
</feature>